<keyword evidence="3" id="KW-0378">Hydrolase</keyword>
<dbReference type="GO" id="GO:0004151">
    <property type="term" value="F:dihydroorotase activity"/>
    <property type="evidence" value="ECO:0007669"/>
    <property type="project" value="InterPro"/>
</dbReference>
<evidence type="ECO:0000256" key="1">
    <source>
        <dbReference type="ARBA" id="ARBA00001947"/>
    </source>
</evidence>
<evidence type="ECO:0000256" key="2">
    <source>
        <dbReference type="ARBA" id="ARBA00022723"/>
    </source>
</evidence>
<dbReference type="Gene3D" id="2.30.40.10">
    <property type="entry name" value="Urease, subunit C, domain 1"/>
    <property type="match status" value="1"/>
</dbReference>
<evidence type="ECO:0000256" key="4">
    <source>
        <dbReference type="ARBA" id="ARBA00022975"/>
    </source>
</evidence>
<dbReference type="Gene3D" id="3.20.20.140">
    <property type="entry name" value="Metal-dependent hydrolases"/>
    <property type="match status" value="1"/>
</dbReference>
<dbReference type="GO" id="GO:0006145">
    <property type="term" value="P:purine nucleobase catabolic process"/>
    <property type="evidence" value="ECO:0007669"/>
    <property type="project" value="TreeGrafter"/>
</dbReference>
<accession>A0A6J6AZ86</accession>
<dbReference type="GO" id="GO:0004038">
    <property type="term" value="F:allantoinase activity"/>
    <property type="evidence" value="ECO:0007669"/>
    <property type="project" value="TreeGrafter"/>
</dbReference>
<keyword evidence="2" id="KW-0479">Metal-binding</keyword>
<dbReference type="SUPFAM" id="SSF51556">
    <property type="entry name" value="Metallo-dependent hydrolases"/>
    <property type="match status" value="1"/>
</dbReference>
<gene>
    <name evidence="6" type="ORF">UFOPK1380_00434</name>
    <name evidence="7" type="ORF">UFOPK1863_00469</name>
</gene>
<reference evidence="6" key="1">
    <citation type="submission" date="2020-05" db="EMBL/GenBank/DDBJ databases">
        <authorList>
            <person name="Chiriac C."/>
            <person name="Salcher M."/>
            <person name="Ghai R."/>
            <person name="Kavagutti S V."/>
        </authorList>
    </citation>
    <scope>NUCLEOTIDE SEQUENCE</scope>
</reference>
<dbReference type="PROSITE" id="PS00483">
    <property type="entry name" value="DIHYDROOROTASE_2"/>
    <property type="match status" value="1"/>
</dbReference>
<dbReference type="GO" id="GO:0006221">
    <property type="term" value="P:pyrimidine nucleotide biosynthetic process"/>
    <property type="evidence" value="ECO:0007669"/>
    <property type="project" value="UniProtKB-KW"/>
</dbReference>
<dbReference type="HAMAP" id="MF_00220_B">
    <property type="entry name" value="PyrC_classI_B"/>
    <property type="match status" value="1"/>
</dbReference>
<evidence type="ECO:0000256" key="3">
    <source>
        <dbReference type="ARBA" id="ARBA00022801"/>
    </source>
</evidence>
<evidence type="ECO:0000313" key="7">
    <source>
        <dbReference type="EMBL" id="CAB4612145.1"/>
    </source>
</evidence>
<dbReference type="PANTHER" id="PTHR43668">
    <property type="entry name" value="ALLANTOINASE"/>
    <property type="match status" value="1"/>
</dbReference>
<dbReference type="InterPro" id="IPR050138">
    <property type="entry name" value="DHOase/Allantoinase_Hydrolase"/>
</dbReference>
<dbReference type="GO" id="GO:0005737">
    <property type="term" value="C:cytoplasm"/>
    <property type="evidence" value="ECO:0007669"/>
    <property type="project" value="TreeGrafter"/>
</dbReference>
<evidence type="ECO:0000313" key="6">
    <source>
        <dbReference type="EMBL" id="CAB4532102.1"/>
    </source>
</evidence>
<dbReference type="InterPro" id="IPR032466">
    <property type="entry name" value="Metal_Hydrolase"/>
</dbReference>
<name>A0A6J6AZ86_9ZZZZ</name>
<dbReference type="EMBL" id="CAEZUY010000030">
    <property type="protein sequence ID" value="CAB4612145.1"/>
    <property type="molecule type" value="Genomic_DNA"/>
</dbReference>
<dbReference type="GO" id="GO:0046872">
    <property type="term" value="F:metal ion binding"/>
    <property type="evidence" value="ECO:0007669"/>
    <property type="project" value="UniProtKB-KW"/>
</dbReference>
<dbReference type="Pfam" id="PF12890">
    <property type="entry name" value="DHOase"/>
    <property type="match status" value="1"/>
</dbReference>
<protein>
    <submittedName>
        <fullName evidence="6">Unannotated protein</fullName>
    </submittedName>
</protein>
<keyword evidence="4" id="KW-0665">Pyrimidine biosynthesis</keyword>
<dbReference type="NCBIfam" id="TIGR00857">
    <property type="entry name" value="pyrC_multi"/>
    <property type="match status" value="1"/>
</dbReference>
<dbReference type="InterPro" id="IPR002195">
    <property type="entry name" value="Dihydroorotase_CS"/>
</dbReference>
<organism evidence="6">
    <name type="scientific">freshwater metagenome</name>
    <dbReference type="NCBI Taxonomy" id="449393"/>
    <lineage>
        <taxon>unclassified sequences</taxon>
        <taxon>metagenomes</taxon>
        <taxon>ecological metagenomes</taxon>
    </lineage>
</organism>
<dbReference type="PANTHER" id="PTHR43668:SF2">
    <property type="entry name" value="ALLANTOINASE"/>
    <property type="match status" value="1"/>
</dbReference>
<sequence length="429" mass="45577">MNYLISGGETADGTQQDFLIADGKIVKVGANLAKADAIQIDATGCKILPGLVDLHTHLREPGREDSETVLTGSTAAVVGGYTAISAMANTNPVADTAGVVEQIFRLGQEAGLCDVFPIGAVTQGLNGENLAEIGAMANSAARVRVFSDDGKCVFDPLVMRRALEYVKSFGGVIAQHAQEPRLTLDAQMNEGLISSQLGLKGWPAIAEEAIIARDILLAEHVGSRLHICHLTTAGGVELVRWAKSRGVNVTAEVTPHHLILTDDQVVGYDAVFKVNPPLRTQTDVDALRAGLADGTIDIVATDHAPHPAEDKDCEWQAAAFGMLGLETALSIVVETMVESNLMSWSQLVERMSTKPAEIAGYSEQGQSLASGSVANLIIVDPSATRTVDRNKMSSKSRNTPYHGMILPAVVTHTFYKGKLVLSPEGVHQE</sequence>
<dbReference type="CDD" id="cd01317">
    <property type="entry name" value="DHOase_IIa"/>
    <property type="match status" value="1"/>
</dbReference>
<dbReference type="NCBIfam" id="NF006836">
    <property type="entry name" value="PRK09357.1-1"/>
    <property type="match status" value="1"/>
</dbReference>
<dbReference type="InterPro" id="IPR011059">
    <property type="entry name" value="Metal-dep_hydrolase_composite"/>
</dbReference>
<dbReference type="InterPro" id="IPR024403">
    <property type="entry name" value="DHOase_cat"/>
</dbReference>
<comment type="cofactor">
    <cofactor evidence="1">
        <name>Zn(2+)</name>
        <dbReference type="ChEBI" id="CHEBI:29105"/>
    </cofactor>
</comment>
<dbReference type="AlphaFoldDB" id="A0A6J6AZ86"/>
<dbReference type="SUPFAM" id="SSF51338">
    <property type="entry name" value="Composite domain of metallo-dependent hydrolases"/>
    <property type="match status" value="1"/>
</dbReference>
<feature type="domain" description="Dihydroorotase catalytic" evidence="5">
    <location>
        <begin position="47"/>
        <end position="232"/>
    </location>
</feature>
<dbReference type="EMBL" id="CAEZSC010000016">
    <property type="protein sequence ID" value="CAB4532102.1"/>
    <property type="molecule type" value="Genomic_DNA"/>
</dbReference>
<evidence type="ECO:0000259" key="5">
    <source>
        <dbReference type="Pfam" id="PF12890"/>
    </source>
</evidence>
<proteinExistence type="inferred from homology"/>
<dbReference type="InterPro" id="IPR004722">
    <property type="entry name" value="DHOase"/>
</dbReference>